<dbReference type="OrthoDB" id="955894at2"/>
<dbReference type="Proteomes" id="UP000198598">
    <property type="component" value="Unassembled WGS sequence"/>
</dbReference>
<organism evidence="1 2">
    <name type="scientific">Spirosoma endophyticum</name>
    <dbReference type="NCBI Taxonomy" id="662367"/>
    <lineage>
        <taxon>Bacteria</taxon>
        <taxon>Pseudomonadati</taxon>
        <taxon>Bacteroidota</taxon>
        <taxon>Cytophagia</taxon>
        <taxon>Cytophagales</taxon>
        <taxon>Cytophagaceae</taxon>
        <taxon>Spirosoma</taxon>
    </lineage>
</organism>
<evidence type="ECO:0000313" key="1">
    <source>
        <dbReference type="EMBL" id="SFF32927.1"/>
    </source>
</evidence>
<sequence length="166" mass="18973">MIFFFTTADALGEIREAFVGEVDLEVGLGLLDNIAAEGHRLLQVSILEAGRLNDVPVEALTGIAHLPALRKLQRAWQQILSDPVEIKALYTQHLLVLRIRRIRRHETCIACLEQLVDQSRLRFQHVSKAILREPHRSRMLHQLEATLKRHQQTLVTEQASLQRLLA</sequence>
<gene>
    <name evidence="1" type="ORF">SAMN05216167_14819</name>
</gene>
<dbReference type="RefSeq" id="WP_093835141.1">
    <property type="nucleotide sequence ID" value="NZ_FOLQ01000048.1"/>
</dbReference>
<dbReference type="AlphaFoldDB" id="A0A1I2HW10"/>
<keyword evidence="2" id="KW-1185">Reference proteome</keyword>
<evidence type="ECO:0000313" key="2">
    <source>
        <dbReference type="Proteomes" id="UP000198598"/>
    </source>
</evidence>
<protein>
    <submittedName>
        <fullName evidence="1">Uncharacterized protein</fullName>
    </submittedName>
</protein>
<accession>A0A1I2HW10</accession>
<proteinExistence type="predicted"/>
<dbReference type="STRING" id="662367.SAMN05216167_14819"/>
<name>A0A1I2HW10_9BACT</name>
<dbReference type="EMBL" id="FOLQ01000048">
    <property type="protein sequence ID" value="SFF32927.1"/>
    <property type="molecule type" value="Genomic_DNA"/>
</dbReference>
<reference evidence="1 2" key="1">
    <citation type="submission" date="2016-10" db="EMBL/GenBank/DDBJ databases">
        <authorList>
            <person name="de Groot N.N."/>
        </authorList>
    </citation>
    <scope>NUCLEOTIDE SEQUENCE [LARGE SCALE GENOMIC DNA]</scope>
    <source>
        <strain evidence="1 2">DSM 26130</strain>
    </source>
</reference>